<comment type="similarity">
    <text evidence="8">Belongs to the exbB/tolQ family.</text>
</comment>
<dbReference type="InterPro" id="IPR050790">
    <property type="entry name" value="ExbB/TolQ_transport"/>
</dbReference>
<keyword evidence="4 9" id="KW-0812">Transmembrane</keyword>
<dbReference type="AlphaFoldDB" id="C8PJP1"/>
<evidence type="ECO:0000256" key="3">
    <source>
        <dbReference type="ARBA" id="ARBA00022475"/>
    </source>
</evidence>
<protein>
    <submittedName>
        <fullName evidence="11">TonB-system energizer ExbB</fullName>
    </submittedName>
</protein>
<proteinExistence type="inferred from homology"/>
<organism evidence="11 12">
    <name type="scientific">Campylobacter gracilis RM3268</name>
    <dbReference type="NCBI Taxonomy" id="553220"/>
    <lineage>
        <taxon>Bacteria</taxon>
        <taxon>Pseudomonadati</taxon>
        <taxon>Campylobacterota</taxon>
        <taxon>Epsilonproteobacteria</taxon>
        <taxon>Campylobacterales</taxon>
        <taxon>Campylobacteraceae</taxon>
        <taxon>Campylobacter</taxon>
    </lineage>
</organism>
<evidence type="ECO:0000259" key="10">
    <source>
        <dbReference type="Pfam" id="PF01618"/>
    </source>
</evidence>
<dbReference type="EMBL" id="ACYG01000027">
    <property type="protein sequence ID" value="EEV17146.1"/>
    <property type="molecule type" value="Genomic_DNA"/>
</dbReference>
<keyword evidence="12" id="KW-1185">Reference proteome</keyword>
<dbReference type="PANTHER" id="PTHR30625:SF15">
    <property type="entry name" value="BIOPOLYMER TRANSPORT PROTEIN EXBB"/>
    <property type="match status" value="1"/>
</dbReference>
<evidence type="ECO:0000256" key="8">
    <source>
        <dbReference type="RuleBase" id="RU004057"/>
    </source>
</evidence>
<keyword evidence="7 9" id="KW-0472">Membrane</keyword>
<keyword evidence="3" id="KW-1003">Cell membrane</keyword>
<accession>C8PJP1</accession>
<dbReference type="STRING" id="824.CGRAC_0783"/>
<dbReference type="NCBIfam" id="TIGR02805">
    <property type="entry name" value="exbB2"/>
    <property type="match status" value="1"/>
</dbReference>
<keyword evidence="2 8" id="KW-0813">Transport</keyword>
<keyword evidence="6 9" id="KW-1133">Transmembrane helix</keyword>
<feature type="domain" description="MotA/TolQ/ExbB proton channel" evidence="10">
    <location>
        <begin position="51"/>
        <end position="139"/>
    </location>
</feature>
<evidence type="ECO:0000256" key="5">
    <source>
        <dbReference type="ARBA" id="ARBA00022927"/>
    </source>
</evidence>
<reference evidence="11 12" key="1">
    <citation type="submission" date="2009-07" db="EMBL/GenBank/DDBJ databases">
        <authorList>
            <person name="Madupu R."/>
            <person name="Sebastian Y."/>
            <person name="Durkin A.S."/>
            <person name="Torralba M."/>
            <person name="Methe B."/>
            <person name="Sutton G.G."/>
            <person name="Strausberg R.L."/>
            <person name="Nelson K.E."/>
        </authorList>
    </citation>
    <scope>NUCLEOTIDE SEQUENCE [LARGE SCALE GENOMIC DNA]</scope>
    <source>
        <strain evidence="11 12">RM3268</strain>
    </source>
</reference>
<evidence type="ECO:0000256" key="2">
    <source>
        <dbReference type="ARBA" id="ARBA00022448"/>
    </source>
</evidence>
<evidence type="ECO:0000313" key="12">
    <source>
        <dbReference type="Proteomes" id="UP000005709"/>
    </source>
</evidence>
<evidence type="ECO:0000256" key="9">
    <source>
        <dbReference type="SAM" id="Phobius"/>
    </source>
</evidence>
<feature type="transmembrane region" description="Helical" evidence="9">
    <location>
        <begin position="63"/>
        <end position="86"/>
    </location>
</feature>
<dbReference type="GO" id="GO:0017038">
    <property type="term" value="P:protein import"/>
    <property type="evidence" value="ECO:0007669"/>
    <property type="project" value="TreeGrafter"/>
</dbReference>
<dbReference type="PANTHER" id="PTHR30625">
    <property type="entry name" value="PROTEIN TOLQ"/>
    <property type="match status" value="1"/>
</dbReference>
<dbReference type="Pfam" id="PF01618">
    <property type="entry name" value="MotA_ExbB"/>
    <property type="match status" value="1"/>
</dbReference>
<evidence type="ECO:0000256" key="1">
    <source>
        <dbReference type="ARBA" id="ARBA00004429"/>
    </source>
</evidence>
<dbReference type="GO" id="GO:0055085">
    <property type="term" value="P:transmembrane transport"/>
    <property type="evidence" value="ECO:0007669"/>
    <property type="project" value="InterPro"/>
</dbReference>
<evidence type="ECO:0000256" key="4">
    <source>
        <dbReference type="ARBA" id="ARBA00022692"/>
    </source>
</evidence>
<dbReference type="InterPro" id="IPR002898">
    <property type="entry name" value="MotA_ExbB_proton_chnl"/>
</dbReference>
<comment type="caution">
    <text evidence="11">The sequence shown here is derived from an EMBL/GenBank/DDBJ whole genome shotgun (WGS) entry which is preliminary data.</text>
</comment>
<feature type="transmembrane region" description="Helical" evidence="9">
    <location>
        <begin position="106"/>
        <end position="127"/>
    </location>
</feature>
<sequence length="142" mass="15907">MGIMEFLAHYVDYIIFAILGFMSFLVVWFTIERLLFYSKVKASDYKSKALYEEALTKNLTTLYIVYSNAPYIGLLGTVIGIMITFFDMSTASGIDTKAIMQGLSLALKATATGLVVAVPTLIIYNGFVRKVDVLLNRYDEVK</sequence>
<dbReference type="eggNOG" id="COG0811">
    <property type="taxonomic scope" value="Bacteria"/>
</dbReference>
<feature type="transmembrane region" description="Helical" evidence="9">
    <location>
        <begin position="13"/>
        <end position="31"/>
    </location>
</feature>
<gene>
    <name evidence="11" type="primary">exbB</name>
    <name evidence="11" type="ORF">CAMGR0001_1441</name>
</gene>
<evidence type="ECO:0000313" key="11">
    <source>
        <dbReference type="EMBL" id="EEV17146.1"/>
    </source>
</evidence>
<dbReference type="GO" id="GO:0005886">
    <property type="term" value="C:plasma membrane"/>
    <property type="evidence" value="ECO:0007669"/>
    <property type="project" value="UniProtKB-SubCell"/>
</dbReference>
<dbReference type="InterPro" id="IPR014172">
    <property type="entry name" value="TonB_ExbB_2"/>
</dbReference>
<keyword evidence="5 8" id="KW-0653">Protein transport</keyword>
<comment type="subcellular location">
    <subcellularLocation>
        <location evidence="1">Cell inner membrane</location>
        <topology evidence="1">Multi-pass membrane protein</topology>
    </subcellularLocation>
    <subcellularLocation>
        <location evidence="8">Membrane</location>
        <topology evidence="8">Multi-pass membrane protein</topology>
    </subcellularLocation>
</comment>
<evidence type="ECO:0000256" key="6">
    <source>
        <dbReference type="ARBA" id="ARBA00022989"/>
    </source>
</evidence>
<name>C8PJP1_9BACT</name>
<dbReference type="Proteomes" id="UP000005709">
    <property type="component" value="Unassembled WGS sequence"/>
</dbReference>
<evidence type="ECO:0000256" key="7">
    <source>
        <dbReference type="ARBA" id="ARBA00023136"/>
    </source>
</evidence>